<proteinExistence type="predicted"/>
<evidence type="ECO:0000313" key="4">
    <source>
        <dbReference type="Proteomes" id="UP001301350"/>
    </source>
</evidence>
<dbReference type="Proteomes" id="UP001301350">
    <property type="component" value="Unassembled WGS sequence"/>
</dbReference>
<evidence type="ECO:0000313" key="3">
    <source>
        <dbReference type="EMBL" id="KAK4536587.1"/>
    </source>
</evidence>
<organism evidence="3 4">
    <name type="scientific">Cyanidium caldarium</name>
    <name type="common">Red alga</name>
    <dbReference type="NCBI Taxonomy" id="2771"/>
    <lineage>
        <taxon>Eukaryota</taxon>
        <taxon>Rhodophyta</taxon>
        <taxon>Bangiophyceae</taxon>
        <taxon>Cyanidiales</taxon>
        <taxon>Cyanidiaceae</taxon>
        <taxon>Cyanidium</taxon>
    </lineage>
</organism>
<feature type="region of interest" description="Disordered" evidence="1">
    <location>
        <begin position="464"/>
        <end position="486"/>
    </location>
</feature>
<keyword evidence="4" id="KW-1185">Reference proteome</keyword>
<dbReference type="PANTHER" id="PTHR21650">
    <property type="entry name" value="MEMBRALIN/KINETOCHORE PROTEIN NUF2"/>
    <property type="match status" value="1"/>
</dbReference>
<evidence type="ECO:0000256" key="2">
    <source>
        <dbReference type="SAM" id="Phobius"/>
    </source>
</evidence>
<dbReference type="AlphaFoldDB" id="A0AAV9IWE8"/>
<evidence type="ECO:0000256" key="1">
    <source>
        <dbReference type="SAM" id="MobiDB-lite"/>
    </source>
</evidence>
<dbReference type="GO" id="GO:0034976">
    <property type="term" value="P:response to endoplasmic reticulum stress"/>
    <property type="evidence" value="ECO:0007669"/>
    <property type="project" value="TreeGrafter"/>
</dbReference>
<reference evidence="3 4" key="1">
    <citation type="submission" date="2022-07" db="EMBL/GenBank/DDBJ databases">
        <title>Genome-wide signatures of adaptation to extreme environments.</title>
        <authorList>
            <person name="Cho C.H."/>
            <person name="Yoon H.S."/>
        </authorList>
    </citation>
    <scope>NUCLEOTIDE SEQUENCE [LARGE SCALE GENOMIC DNA]</scope>
    <source>
        <strain evidence="3 4">DBV 063 E5</strain>
    </source>
</reference>
<dbReference type="GO" id="GO:0005783">
    <property type="term" value="C:endoplasmic reticulum"/>
    <property type="evidence" value="ECO:0007669"/>
    <property type="project" value="TreeGrafter"/>
</dbReference>
<dbReference type="Pfam" id="PF09746">
    <property type="entry name" value="Membralin"/>
    <property type="match status" value="1"/>
</dbReference>
<dbReference type="PANTHER" id="PTHR21650:SF4">
    <property type="entry name" value="MEMBRALIN"/>
    <property type="match status" value="1"/>
</dbReference>
<comment type="caution">
    <text evidence="3">The sequence shown here is derived from an EMBL/GenBank/DDBJ whole genome shotgun (WGS) entry which is preliminary data.</text>
</comment>
<gene>
    <name evidence="3" type="ORF">CDCA_CDCA09G2612</name>
</gene>
<keyword evidence="2" id="KW-0812">Transmembrane</keyword>
<dbReference type="GO" id="GO:1904294">
    <property type="term" value="P:positive regulation of ERAD pathway"/>
    <property type="evidence" value="ECO:0007669"/>
    <property type="project" value="TreeGrafter"/>
</dbReference>
<feature type="region of interest" description="Disordered" evidence="1">
    <location>
        <begin position="1"/>
        <end position="41"/>
    </location>
</feature>
<keyword evidence="2" id="KW-0472">Membrane</keyword>
<dbReference type="InterPro" id="IPR019144">
    <property type="entry name" value="Membralin"/>
</dbReference>
<feature type="transmembrane region" description="Helical" evidence="2">
    <location>
        <begin position="349"/>
        <end position="377"/>
    </location>
</feature>
<feature type="transmembrane region" description="Helical" evidence="2">
    <location>
        <begin position="98"/>
        <end position="120"/>
    </location>
</feature>
<feature type="transmembrane region" description="Helical" evidence="2">
    <location>
        <begin position="383"/>
        <end position="404"/>
    </location>
</feature>
<dbReference type="EMBL" id="JANCYW010000009">
    <property type="protein sequence ID" value="KAK4536587.1"/>
    <property type="molecule type" value="Genomic_DNA"/>
</dbReference>
<sequence length="515" mass="57250">MEDARMAGDGAPGASPFSAEVDSLPSRTRVPEAERWTTAEGATASVESLLRHRGYHPRRQSASLDGGTDPRHRVRSYPWRQWLSRGMLRCMCSAGKQLEVASFIYALALLALLTTLHLSYVNRCGCASALLAQVPESQRTGHAPVHFIRAYDIVELRVPPARHWAASEQHAPAWRHWLLQRLLPRVQRYQFATEKGLLLLSEDARRAHNVSMLRLTLPAHHLCFGSSPLLRSVMELFVGSETVALNAFAYLLRDEPMPDGRTRRPHPGADGYVLNVHSGDMYNIGRVFIGELYARTAHFTDIVLLKLGVLLTSVYVMFTISALIAFALREVQARITKLAVEIQHARHRTPYAGALFSSSMHALVLVPIITGILFFLFEFFDNQLLAFCVLVLAWLAEVVVMLTWRSGIPAYVLPRAFAAYMLAFHLYFFSFPLGFSWLALFTCAAFMQHTMFLVLSRHERHLTNAGGRNETRPQEGTGEVAAGHGGSGAPLPPSMATMPAAPFGAALPMIPDMIR</sequence>
<evidence type="ECO:0008006" key="5">
    <source>
        <dbReference type="Google" id="ProtNLM"/>
    </source>
</evidence>
<accession>A0AAV9IWE8</accession>
<feature type="transmembrane region" description="Helical" evidence="2">
    <location>
        <begin position="303"/>
        <end position="328"/>
    </location>
</feature>
<keyword evidence="2" id="KW-1133">Transmembrane helix</keyword>
<protein>
    <recommendedName>
        <fullName evidence="5">Membralin</fullName>
    </recommendedName>
</protein>
<name>A0AAV9IWE8_CYACA</name>